<dbReference type="Pfam" id="PF00583">
    <property type="entry name" value="Acetyltransf_1"/>
    <property type="match status" value="1"/>
</dbReference>
<dbReference type="Proteomes" id="UP000620591">
    <property type="component" value="Unassembled WGS sequence"/>
</dbReference>
<reference evidence="4" key="1">
    <citation type="submission" date="2020-09" db="EMBL/GenBank/DDBJ databases">
        <title>Novel species in genus Aeromicrobium.</title>
        <authorList>
            <person name="Zhang G."/>
        </authorList>
    </citation>
    <scope>NUCLEOTIDE SEQUENCE</scope>
    <source>
        <strain evidence="4">Zg-636</strain>
    </source>
</reference>
<dbReference type="PROSITE" id="PS51186">
    <property type="entry name" value="GNAT"/>
    <property type="match status" value="1"/>
</dbReference>
<dbReference type="EMBL" id="JACTVM010000002">
    <property type="protein sequence ID" value="MBC9226749.1"/>
    <property type="molecule type" value="Genomic_DNA"/>
</dbReference>
<evidence type="ECO:0000259" key="3">
    <source>
        <dbReference type="PROSITE" id="PS51186"/>
    </source>
</evidence>
<protein>
    <submittedName>
        <fullName evidence="4">GNAT family N-acetyltransferase</fullName>
    </submittedName>
</protein>
<dbReference type="InterPro" id="IPR050832">
    <property type="entry name" value="Bact_Acetyltransf"/>
</dbReference>
<gene>
    <name evidence="4" type="ORF">IBG24_10510</name>
</gene>
<feature type="domain" description="N-acetyltransferase" evidence="3">
    <location>
        <begin position="19"/>
        <end position="193"/>
    </location>
</feature>
<dbReference type="Gene3D" id="3.40.630.30">
    <property type="match status" value="1"/>
</dbReference>
<evidence type="ECO:0000313" key="5">
    <source>
        <dbReference type="Proteomes" id="UP000620591"/>
    </source>
</evidence>
<dbReference type="InterPro" id="IPR000182">
    <property type="entry name" value="GNAT_dom"/>
</dbReference>
<keyword evidence="1 4" id="KW-0808">Transferase</keyword>
<accession>A0A8I0K2Q4</accession>
<keyword evidence="2" id="KW-0012">Acyltransferase</keyword>
<organism evidence="4 5">
    <name type="scientific">Aeromicrobium senzhongii</name>
    <dbReference type="NCBI Taxonomy" id="2663859"/>
    <lineage>
        <taxon>Bacteria</taxon>
        <taxon>Bacillati</taxon>
        <taxon>Actinomycetota</taxon>
        <taxon>Actinomycetes</taxon>
        <taxon>Propionibacteriales</taxon>
        <taxon>Nocardioidaceae</taxon>
        <taxon>Aeromicrobium</taxon>
    </lineage>
</organism>
<comment type="caution">
    <text evidence="4">The sequence shown here is derived from an EMBL/GenBank/DDBJ whole genome shotgun (WGS) entry which is preliminary data.</text>
</comment>
<evidence type="ECO:0000256" key="2">
    <source>
        <dbReference type="ARBA" id="ARBA00023315"/>
    </source>
</evidence>
<dbReference type="PANTHER" id="PTHR43877">
    <property type="entry name" value="AMINOALKYLPHOSPHONATE N-ACETYLTRANSFERASE-RELATED-RELATED"/>
    <property type="match status" value="1"/>
</dbReference>
<name>A0A8I0K2Q4_9ACTN</name>
<evidence type="ECO:0000313" key="4">
    <source>
        <dbReference type="EMBL" id="MBC9226749.1"/>
    </source>
</evidence>
<evidence type="ECO:0000256" key="1">
    <source>
        <dbReference type="ARBA" id="ARBA00022679"/>
    </source>
</evidence>
<dbReference type="AlphaFoldDB" id="A0A8I0K2Q4"/>
<dbReference type="CDD" id="cd04301">
    <property type="entry name" value="NAT_SF"/>
    <property type="match status" value="1"/>
</dbReference>
<dbReference type="GO" id="GO:0016747">
    <property type="term" value="F:acyltransferase activity, transferring groups other than amino-acyl groups"/>
    <property type="evidence" value="ECO:0007669"/>
    <property type="project" value="InterPro"/>
</dbReference>
<dbReference type="SUPFAM" id="SSF55729">
    <property type="entry name" value="Acyl-CoA N-acyltransferases (Nat)"/>
    <property type="match status" value="1"/>
</dbReference>
<sequence length="193" mass="21339">MWHACLDCPPRRCWEDRRVTVRPATTADLPDLADLAARTFPLACPPDMPQESMDAFVAEHLTVARFEEYLADPVAQVLVADDDGALAGYTLTFSREPYDEHLASLVRHRPTVELSKCYADPDAHGTGVSSRLMEAVLEAARTAGAASVWLGVNGRNARAQRFYAKHGFEVVGERRFVVGGRTEDDLVLERQLA</sequence>
<dbReference type="InterPro" id="IPR016181">
    <property type="entry name" value="Acyl_CoA_acyltransferase"/>
</dbReference>
<proteinExistence type="predicted"/>